<organism evidence="2 3">
    <name type="scientific">Lentibacillus kimchii</name>
    <dbReference type="NCBI Taxonomy" id="1542911"/>
    <lineage>
        <taxon>Bacteria</taxon>
        <taxon>Bacillati</taxon>
        <taxon>Bacillota</taxon>
        <taxon>Bacilli</taxon>
        <taxon>Bacillales</taxon>
        <taxon>Bacillaceae</taxon>
        <taxon>Lentibacillus</taxon>
    </lineage>
</organism>
<dbReference type="RefSeq" id="WP_382358213.1">
    <property type="nucleotide sequence ID" value="NZ_JBHTGR010000009.1"/>
</dbReference>
<accession>A0ABW2UUP4</accession>
<feature type="domain" description="Siroheme decarboxylase NirL-like HTH" evidence="1">
    <location>
        <begin position="19"/>
        <end position="48"/>
    </location>
</feature>
<protein>
    <submittedName>
        <fullName evidence="2">Helix-turn-helix domain-containing protein</fullName>
    </submittedName>
</protein>
<gene>
    <name evidence="2" type="ORF">ACFQU8_05535</name>
</gene>
<dbReference type="EMBL" id="JBHTGR010000009">
    <property type="protein sequence ID" value="MFC7746703.1"/>
    <property type="molecule type" value="Genomic_DNA"/>
</dbReference>
<dbReference type="InterPro" id="IPR053953">
    <property type="entry name" value="NirdL-like_HTH"/>
</dbReference>
<proteinExistence type="predicted"/>
<sequence>MTLNDATYREILDFILNGKPYREIAETVGVSKNTVTDLIKRLKDTGSIFPSAAKTSIYDPVIKEIQEHIDHLLRLRKSTYNIRHQIKLSNKEIYLLLLAKGYNISRTKVTELIRLGKNKMKESHLNIVHLPGEAVQFDWGTIRVQIGEEESGTNVSLEITAAA</sequence>
<reference evidence="3" key="1">
    <citation type="journal article" date="2019" name="Int. J. Syst. Evol. Microbiol.">
        <title>The Global Catalogue of Microorganisms (GCM) 10K type strain sequencing project: providing services to taxonomists for standard genome sequencing and annotation.</title>
        <authorList>
            <consortium name="The Broad Institute Genomics Platform"/>
            <consortium name="The Broad Institute Genome Sequencing Center for Infectious Disease"/>
            <person name="Wu L."/>
            <person name="Ma J."/>
        </authorList>
    </citation>
    <scope>NUCLEOTIDE SEQUENCE [LARGE SCALE GENOMIC DNA]</scope>
    <source>
        <strain evidence="3">JCM 30234</strain>
    </source>
</reference>
<dbReference type="Pfam" id="PF22451">
    <property type="entry name" value="NirdL-like_HTH"/>
    <property type="match status" value="1"/>
</dbReference>
<keyword evidence="3" id="KW-1185">Reference proteome</keyword>
<evidence type="ECO:0000313" key="2">
    <source>
        <dbReference type="EMBL" id="MFC7746703.1"/>
    </source>
</evidence>
<dbReference type="Gene3D" id="1.10.10.10">
    <property type="entry name" value="Winged helix-like DNA-binding domain superfamily/Winged helix DNA-binding domain"/>
    <property type="match status" value="1"/>
</dbReference>
<evidence type="ECO:0000259" key="1">
    <source>
        <dbReference type="Pfam" id="PF22451"/>
    </source>
</evidence>
<dbReference type="InterPro" id="IPR009057">
    <property type="entry name" value="Homeodomain-like_sf"/>
</dbReference>
<evidence type="ECO:0000313" key="3">
    <source>
        <dbReference type="Proteomes" id="UP001596620"/>
    </source>
</evidence>
<name>A0ABW2UUP4_9BACI</name>
<dbReference type="InterPro" id="IPR036388">
    <property type="entry name" value="WH-like_DNA-bd_sf"/>
</dbReference>
<dbReference type="SUPFAM" id="SSF46689">
    <property type="entry name" value="Homeodomain-like"/>
    <property type="match status" value="1"/>
</dbReference>
<comment type="caution">
    <text evidence="2">The sequence shown here is derived from an EMBL/GenBank/DDBJ whole genome shotgun (WGS) entry which is preliminary data.</text>
</comment>
<dbReference type="Proteomes" id="UP001596620">
    <property type="component" value="Unassembled WGS sequence"/>
</dbReference>